<reference evidence="6 7" key="1">
    <citation type="journal article" date="2018" name="ISME J.">
        <title>Endosymbiont genomes yield clues of tubeworm success.</title>
        <authorList>
            <person name="Li Y."/>
            <person name="Liles M.R."/>
            <person name="Halanych K.M."/>
        </authorList>
    </citation>
    <scope>NUCLEOTIDE SEQUENCE [LARGE SCALE GENOMIC DNA]</scope>
    <source>
        <strain evidence="6">A1464</strain>
    </source>
</reference>
<keyword evidence="2 6" id="KW-0238">DNA-binding</keyword>
<name>A0A370DB31_9GAMM</name>
<dbReference type="PANTHER" id="PTHR47918">
    <property type="entry name" value="DNA-BINDING PROTEIN FIS"/>
    <property type="match status" value="1"/>
</dbReference>
<evidence type="ECO:0000256" key="4">
    <source>
        <dbReference type="SAM" id="MobiDB-lite"/>
    </source>
</evidence>
<dbReference type="EMBL" id="QFXC01000013">
    <property type="protein sequence ID" value="RDH81507.1"/>
    <property type="molecule type" value="Genomic_DNA"/>
</dbReference>
<comment type="similarity">
    <text evidence="1">Belongs to the transcriptional regulatory Fis family.</text>
</comment>
<comment type="caution">
    <text evidence="6">The sequence shown here is derived from an EMBL/GenBank/DDBJ whole genome shotgun (WGS) entry which is preliminary data.</text>
</comment>
<dbReference type="Pfam" id="PF02954">
    <property type="entry name" value="HTH_8"/>
    <property type="match status" value="1"/>
</dbReference>
<feature type="region of interest" description="Disordered" evidence="4">
    <location>
        <begin position="1"/>
        <end position="23"/>
    </location>
</feature>
<dbReference type="PIRSF" id="PIRSF002097">
    <property type="entry name" value="DNA-binding_Fis"/>
    <property type="match status" value="1"/>
</dbReference>
<gene>
    <name evidence="6" type="ORF">DIZ80_15620</name>
</gene>
<evidence type="ECO:0000313" key="7">
    <source>
        <dbReference type="Proteomes" id="UP000254266"/>
    </source>
</evidence>
<evidence type="ECO:0000313" key="6">
    <source>
        <dbReference type="EMBL" id="RDH81507.1"/>
    </source>
</evidence>
<dbReference type="InterPro" id="IPR002197">
    <property type="entry name" value="HTH_Fis"/>
</dbReference>
<protein>
    <recommendedName>
        <fullName evidence="3">Putative Fis-like DNA-binding protein</fullName>
    </recommendedName>
</protein>
<dbReference type="GO" id="GO:0043565">
    <property type="term" value="F:sequence-specific DNA binding"/>
    <property type="evidence" value="ECO:0007669"/>
    <property type="project" value="InterPro"/>
</dbReference>
<dbReference type="GO" id="GO:0006355">
    <property type="term" value="P:regulation of DNA-templated transcription"/>
    <property type="evidence" value="ECO:0007669"/>
    <property type="project" value="InterPro"/>
</dbReference>
<accession>A0A370DB31</accession>
<evidence type="ECO:0000259" key="5">
    <source>
        <dbReference type="Pfam" id="PF02954"/>
    </source>
</evidence>
<dbReference type="InterPro" id="IPR050207">
    <property type="entry name" value="Trans_regulatory_Fis"/>
</dbReference>
<dbReference type="Gene3D" id="1.10.10.60">
    <property type="entry name" value="Homeodomain-like"/>
    <property type="match status" value="1"/>
</dbReference>
<dbReference type="NCBIfam" id="NF001659">
    <property type="entry name" value="PRK00430.1"/>
    <property type="match status" value="1"/>
</dbReference>
<evidence type="ECO:0000256" key="1">
    <source>
        <dbReference type="ARBA" id="ARBA00008559"/>
    </source>
</evidence>
<dbReference type="PRINTS" id="PR01590">
    <property type="entry name" value="HTHFIS"/>
</dbReference>
<sequence>MNNSNVINLHNSQNDKLNDDQNSGLNSIIRSSLKQFLDDLDGENPGNIYDLVMQQVEEPLLELIMQHVDGNQSKAAECLGINRGTLRKKLKSYKLIK</sequence>
<evidence type="ECO:0000256" key="2">
    <source>
        <dbReference type="ARBA" id="ARBA00023125"/>
    </source>
</evidence>
<dbReference type="InterPro" id="IPR009057">
    <property type="entry name" value="Homeodomain-like_sf"/>
</dbReference>
<evidence type="ECO:0000256" key="3">
    <source>
        <dbReference type="ARBA" id="ARBA00029540"/>
    </source>
</evidence>
<proteinExistence type="inferred from homology"/>
<dbReference type="PANTHER" id="PTHR47918:SF1">
    <property type="entry name" value="DNA-BINDING PROTEIN FIS"/>
    <property type="match status" value="1"/>
</dbReference>
<dbReference type="InterPro" id="IPR005412">
    <property type="entry name" value="Fis_DNA-bd"/>
</dbReference>
<dbReference type="SUPFAM" id="SSF46689">
    <property type="entry name" value="Homeodomain-like"/>
    <property type="match status" value="1"/>
</dbReference>
<dbReference type="PRINTS" id="PR01591">
    <property type="entry name" value="DNABINDNGFIS"/>
</dbReference>
<keyword evidence="7" id="KW-1185">Reference proteome</keyword>
<organism evidence="6 7">
    <name type="scientific">endosymbiont of Galathealinum brachiosum</name>
    <dbReference type="NCBI Taxonomy" id="2200906"/>
    <lineage>
        <taxon>Bacteria</taxon>
        <taxon>Pseudomonadati</taxon>
        <taxon>Pseudomonadota</taxon>
        <taxon>Gammaproteobacteria</taxon>
        <taxon>sulfur-oxidizing symbionts</taxon>
    </lineage>
</organism>
<dbReference type="Proteomes" id="UP000254266">
    <property type="component" value="Unassembled WGS sequence"/>
</dbReference>
<dbReference type="AlphaFoldDB" id="A0A370DB31"/>
<feature type="domain" description="DNA binding HTH" evidence="5">
    <location>
        <begin position="54"/>
        <end position="93"/>
    </location>
</feature>